<accession>A0A9W8NJA4</accession>
<organism evidence="2 3">
    <name type="scientific">Xylaria arbuscula</name>
    <dbReference type="NCBI Taxonomy" id="114810"/>
    <lineage>
        <taxon>Eukaryota</taxon>
        <taxon>Fungi</taxon>
        <taxon>Dikarya</taxon>
        <taxon>Ascomycota</taxon>
        <taxon>Pezizomycotina</taxon>
        <taxon>Sordariomycetes</taxon>
        <taxon>Xylariomycetidae</taxon>
        <taxon>Xylariales</taxon>
        <taxon>Xylariaceae</taxon>
        <taxon>Xylaria</taxon>
    </lineage>
</organism>
<dbReference type="EMBL" id="JANPWZ010000323">
    <property type="protein sequence ID" value="KAJ3577701.1"/>
    <property type="molecule type" value="Genomic_DNA"/>
</dbReference>
<keyword evidence="1" id="KW-1133">Transmembrane helix</keyword>
<comment type="caution">
    <text evidence="2">The sequence shown here is derived from an EMBL/GenBank/DDBJ whole genome shotgun (WGS) entry which is preliminary data.</text>
</comment>
<reference evidence="2" key="1">
    <citation type="submission" date="2022-07" db="EMBL/GenBank/DDBJ databases">
        <title>Genome Sequence of Xylaria arbuscula.</title>
        <authorList>
            <person name="Buettner E."/>
        </authorList>
    </citation>
    <scope>NUCLEOTIDE SEQUENCE</scope>
    <source>
        <strain evidence="2">VT107</strain>
    </source>
</reference>
<gene>
    <name evidence="2" type="ORF">NPX13_g2866</name>
</gene>
<name>A0A9W8NJA4_9PEZI</name>
<evidence type="ECO:0000313" key="2">
    <source>
        <dbReference type="EMBL" id="KAJ3577701.1"/>
    </source>
</evidence>
<keyword evidence="1" id="KW-0472">Membrane</keyword>
<keyword evidence="1" id="KW-0812">Transmembrane</keyword>
<protein>
    <submittedName>
        <fullName evidence="2">Uncharacterized protein</fullName>
    </submittedName>
</protein>
<feature type="transmembrane region" description="Helical" evidence="1">
    <location>
        <begin position="76"/>
        <end position="95"/>
    </location>
</feature>
<dbReference type="AlphaFoldDB" id="A0A9W8NJA4"/>
<feature type="transmembrane region" description="Helical" evidence="1">
    <location>
        <begin position="102"/>
        <end position="130"/>
    </location>
</feature>
<evidence type="ECO:0000256" key="1">
    <source>
        <dbReference type="SAM" id="Phobius"/>
    </source>
</evidence>
<sequence length="235" mass="26306">MGVPASISDHPFSGLGTVIRQSLAIESIVILVQFTDALSVNLALSLGAATQPAERAYTKPRFLSCLTFVGQGFHPVWMRMHYIVIIVWLADWNVLEQLLPDWLIVTPELALCCAFLPFALFAALWIAYVAIDTLWSETLWQVVYSISTRIAARAIIAQFALVAVVVMRVLAIHMPSFDISLLVAIFHGWPIPYLAIENCQRVEPVQAMFREALETCYSLYSLFENGRTLSDIVFL</sequence>
<proteinExistence type="predicted"/>
<feature type="transmembrane region" description="Helical" evidence="1">
    <location>
        <begin position="150"/>
        <end position="170"/>
    </location>
</feature>
<dbReference type="Proteomes" id="UP001148614">
    <property type="component" value="Unassembled WGS sequence"/>
</dbReference>
<evidence type="ECO:0000313" key="3">
    <source>
        <dbReference type="Proteomes" id="UP001148614"/>
    </source>
</evidence>
<keyword evidence="3" id="KW-1185">Reference proteome</keyword>